<reference evidence="13 14" key="1">
    <citation type="journal article" date="2016" name="Nat. Commun.">
        <title>Thousands of microbial genomes shed light on interconnected biogeochemical processes in an aquifer system.</title>
        <authorList>
            <person name="Anantharaman K."/>
            <person name="Brown C.T."/>
            <person name="Hug L.A."/>
            <person name="Sharon I."/>
            <person name="Castelle C.J."/>
            <person name="Probst A.J."/>
            <person name="Thomas B.C."/>
            <person name="Singh A."/>
            <person name="Wilkins M.J."/>
            <person name="Karaoz U."/>
            <person name="Brodie E.L."/>
            <person name="Williams K.H."/>
            <person name="Hubbard S.S."/>
            <person name="Banfield J.F."/>
        </authorList>
    </citation>
    <scope>NUCLEOTIDE SEQUENCE [LARGE SCALE GENOMIC DNA]</scope>
</reference>
<dbReference type="GO" id="GO:0047545">
    <property type="term" value="F:(S)-2-hydroxyglutarate dehydrogenase activity"/>
    <property type="evidence" value="ECO:0007669"/>
    <property type="project" value="UniProtKB-ARBA"/>
</dbReference>
<evidence type="ECO:0000256" key="9">
    <source>
        <dbReference type="ARBA" id="ARBA00030455"/>
    </source>
</evidence>
<dbReference type="Pfam" id="PF12710">
    <property type="entry name" value="HAD"/>
    <property type="match status" value="1"/>
</dbReference>
<dbReference type="InterPro" id="IPR054480">
    <property type="entry name" value="AHAS_small-like_ACT"/>
</dbReference>
<comment type="similarity">
    <text evidence="3">Belongs to the D-isomer specific 2-hydroxyacid dehydrogenase family.</text>
</comment>
<evidence type="ECO:0000256" key="1">
    <source>
        <dbReference type="ARBA" id="ARBA00003800"/>
    </source>
</evidence>
<dbReference type="SUPFAM" id="SSF56784">
    <property type="entry name" value="HAD-like"/>
    <property type="match status" value="1"/>
</dbReference>
<evidence type="ECO:0000256" key="11">
    <source>
        <dbReference type="ARBA" id="ARBA00048731"/>
    </source>
</evidence>
<dbReference type="EC" id="1.1.1.399" evidence="4"/>
<feature type="domain" description="ACT" evidence="12">
    <location>
        <begin position="559"/>
        <end position="628"/>
    </location>
</feature>
<dbReference type="Pfam" id="PF00389">
    <property type="entry name" value="2-Hacid_dh"/>
    <property type="match status" value="1"/>
</dbReference>
<organism evidence="13 14">
    <name type="scientific">Candidatus Roizmanbacteria bacterium RIFCSPLOWO2_01_FULL_37_12</name>
    <dbReference type="NCBI Taxonomy" id="1802056"/>
    <lineage>
        <taxon>Bacteria</taxon>
        <taxon>Candidatus Roizmaniibacteriota</taxon>
    </lineage>
</organism>
<evidence type="ECO:0000313" key="14">
    <source>
        <dbReference type="Proteomes" id="UP000177698"/>
    </source>
</evidence>
<dbReference type="InterPro" id="IPR006140">
    <property type="entry name" value="D-isomer_DH_NAD-bd"/>
</dbReference>
<dbReference type="EC" id="1.1.1.95" evidence="5"/>
<dbReference type="STRING" id="1802056.A2954_04385"/>
<comment type="function">
    <text evidence="1">Catalyzes the reversible oxidation of 3-phospho-D-glycerate to 3-phosphonooxypyruvate, the first step of the phosphorylated L-serine biosynthesis pathway. Also catalyzes the reversible oxidation of 2-hydroxyglutarate to 2-oxoglutarate.</text>
</comment>
<dbReference type="InterPro" id="IPR036412">
    <property type="entry name" value="HAD-like_sf"/>
</dbReference>
<sequence length="628" mass="70191">MKKYFIIDFDSTFVQSEGLEELAEVVFKGKTAKEKIMNKIKEITKLGMEGKIGFSESLQKRLSLLRGTKLHINQVVRILKKKISISIRRNRQFFKNFNNDIYIVSGGFRELILPIVKSYGIGEDHVFANTFVLSKSGRIVGLDSKNPMSKDNGKVAVVKKLKLKGEGVIIGDGYSDYQIRAMGVVKHFVAFTENVYREVVVSKADHVAPSFDEFLYVNKLPMSISYPKSRIKVILLENINNLAVSLFEKEGYQVEHHAKSLTNSELLNKLTDVKILGIRSRINLDAAILKKGQKLLAVGAYCIGTNQIDLPSATARGVAVFNAPYSNTRSVVEMIIGEIIMLSRGIFDKSKNLHYGIWDKSAKNSYEVRGKSLGIIGYGNIGSQLSILAEAIGLKVYFYDSAEKLPLGNAVRCKSLKELLNRSDIVTVHVDGNRNNLNLIGEKEINQMKDGAFFLNASRGFTVDIGVLSKNLKSGKLKGAAIDVFPDEPKDTEDRFFSQLQNLPNVILTPHIGGSTIEAQKNIAEFVTAKIIDYINTGNSYLSVNFPQINLPNLKNAHRLLHLHDNVPGILAKINKILAGENVNILGQYLKTNDNFGYVITDINKKYDIKILKKLEKIPNTIRFRVLY</sequence>
<dbReference type="NCBIfam" id="NF008759">
    <property type="entry name" value="PRK11790.1"/>
    <property type="match status" value="1"/>
</dbReference>
<dbReference type="PROSITE" id="PS00065">
    <property type="entry name" value="D_2_HYDROXYACID_DH_1"/>
    <property type="match status" value="1"/>
</dbReference>
<evidence type="ECO:0000256" key="10">
    <source>
        <dbReference type="ARBA" id="ARBA00048126"/>
    </source>
</evidence>
<evidence type="ECO:0000256" key="4">
    <source>
        <dbReference type="ARBA" id="ARBA00013001"/>
    </source>
</evidence>
<dbReference type="GO" id="GO:0004617">
    <property type="term" value="F:phosphoglycerate dehydrogenase activity"/>
    <property type="evidence" value="ECO:0007669"/>
    <property type="project" value="UniProtKB-EC"/>
</dbReference>
<comment type="catalytic activity">
    <reaction evidence="10">
        <text>(R)-2-hydroxyglutarate + NAD(+) = 2-oxoglutarate + NADH + H(+)</text>
        <dbReference type="Rhea" id="RHEA:49612"/>
        <dbReference type="ChEBI" id="CHEBI:15378"/>
        <dbReference type="ChEBI" id="CHEBI:15801"/>
        <dbReference type="ChEBI" id="CHEBI:16810"/>
        <dbReference type="ChEBI" id="CHEBI:57540"/>
        <dbReference type="ChEBI" id="CHEBI:57945"/>
        <dbReference type="EC" id="1.1.1.399"/>
    </reaction>
</comment>
<evidence type="ECO:0000313" key="13">
    <source>
        <dbReference type="EMBL" id="OGK42221.1"/>
    </source>
</evidence>
<dbReference type="InterPro" id="IPR029752">
    <property type="entry name" value="D-isomer_DH_CS1"/>
</dbReference>
<evidence type="ECO:0000256" key="8">
    <source>
        <dbReference type="ARBA" id="ARBA00023027"/>
    </source>
</evidence>
<keyword evidence="8" id="KW-0520">NAD</keyword>
<dbReference type="InterPro" id="IPR045865">
    <property type="entry name" value="ACT-like_dom_sf"/>
</dbReference>
<dbReference type="CDD" id="cd04901">
    <property type="entry name" value="ACT_3PGDH"/>
    <property type="match status" value="1"/>
</dbReference>
<evidence type="ECO:0000256" key="6">
    <source>
        <dbReference type="ARBA" id="ARBA00021582"/>
    </source>
</evidence>
<dbReference type="Gene3D" id="3.40.50.720">
    <property type="entry name" value="NAD(P)-binding Rossmann-like Domain"/>
    <property type="match status" value="2"/>
</dbReference>
<accession>A0A1F7IFU4</accession>
<dbReference type="NCBIfam" id="TIGR01488">
    <property type="entry name" value="HAD-SF-IB"/>
    <property type="match status" value="1"/>
</dbReference>
<gene>
    <name evidence="13" type="ORF">A2954_04385</name>
</gene>
<dbReference type="FunFam" id="3.40.50.720:FF:000041">
    <property type="entry name" value="D-3-phosphoglycerate dehydrogenase"/>
    <property type="match status" value="1"/>
</dbReference>
<dbReference type="Pfam" id="PF22629">
    <property type="entry name" value="ACT_AHAS_ss"/>
    <property type="match status" value="1"/>
</dbReference>
<dbReference type="InterPro" id="IPR036291">
    <property type="entry name" value="NAD(P)-bd_dom_sf"/>
</dbReference>
<dbReference type="UniPathway" id="UPA00135">
    <property type="reaction ID" value="UER00196"/>
</dbReference>
<dbReference type="Gene3D" id="3.30.70.260">
    <property type="match status" value="1"/>
</dbReference>
<evidence type="ECO:0000259" key="12">
    <source>
        <dbReference type="PROSITE" id="PS51671"/>
    </source>
</evidence>
<dbReference type="PROSITE" id="PS51671">
    <property type="entry name" value="ACT"/>
    <property type="match status" value="1"/>
</dbReference>
<name>A0A1F7IFU4_9BACT</name>
<dbReference type="EMBL" id="MGAG01000003">
    <property type="protein sequence ID" value="OGK42221.1"/>
    <property type="molecule type" value="Genomic_DNA"/>
</dbReference>
<evidence type="ECO:0000256" key="7">
    <source>
        <dbReference type="ARBA" id="ARBA00023002"/>
    </source>
</evidence>
<dbReference type="SUPFAM" id="SSF52283">
    <property type="entry name" value="Formate/glycerate dehydrogenase catalytic domain-like"/>
    <property type="match status" value="1"/>
</dbReference>
<comment type="caution">
    <text evidence="13">The sequence shown here is derived from an EMBL/GenBank/DDBJ whole genome shotgun (WGS) entry which is preliminary data.</text>
</comment>
<dbReference type="InterPro" id="IPR050418">
    <property type="entry name" value="D-iso_2-hydroxyacid_DH_PdxB"/>
</dbReference>
<dbReference type="CDD" id="cd12176">
    <property type="entry name" value="PGDH_3"/>
    <property type="match status" value="1"/>
</dbReference>
<comment type="catalytic activity">
    <reaction evidence="11">
        <text>(2R)-3-phosphoglycerate + NAD(+) = 3-phosphooxypyruvate + NADH + H(+)</text>
        <dbReference type="Rhea" id="RHEA:12641"/>
        <dbReference type="ChEBI" id="CHEBI:15378"/>
        <dbReference type="ChEBI" id="CHEBI:18110"/>
        <dbReference type="ChEBI" id="CHEBI:57540"/>
        <dbReference type="ChEBI" id="CHEBI:57945"/>
        <dbReference type="ChEBI" id="CHEBI:58272"/>
        <dbReference type="EC" id="1.1.1.95"/>
    </reaction>
</comment>
<dbReference type="PANTHER" id="PTHR43761:SF1">
    <property type="entry name" value="D-ISOMER SPECIFIC 2-HYDROXYACID DEHYDROGENASE CATALYTIC DOMAIN-CONTAINING PROTEIN-RELATED"/>
    <property type="match status" value="1"/>
</dbReference>
<dbReference type="Proteomes" id="UP000177698">
    <property type="component" value="Unassembled WGS sequence"/>
</dbReference>
<dbReference type="InterPro" id="IPR006139">
    <property type="entry name" value="D-isomer_2_OHA_DH_cat_dom"/>
</dbReference>
<dbReference type="PANTHER" id="PTHR43761">
    <property type="entry name" value="D-ISOMER SPECIFIC 2-HYDROXYACID DEHYDROGENASE FAMILY PROTEIN (AFU_ORTHOLOGUE AFUA_1G13630)"/>
    <property type="match status" value="1"/>
</dbReference>
<keyword evidence="7" id="KW-0560">Oxidoreductase</keyword>
<evidence type="ECO:0000256" key="2">
    <source>
        <dbReference type="ARBA" id="ARBA00005216"/>
    </source>
</evidence>
<dbReference type="Gene3D" id="1.10.150.210">
    <property type="entry name" value="Phosphoserine phosphatase, domain 2"/>
    <property type="match status" value="1"/>
</dbReference>
<protein>
    <recommendedName>
        <fullName evidence="6">D-3-phosphoglycerate dehydrogenase</fullName>
        <ecNumber evidence="4">1.1.1.399</ecNumber>
        <ecNumber evidence="5">1.1.1.95</ecNumber>
    </recommendedName>
    <alternativeName>
        <fullName evidence="9">2-oxoglutarate reductase</fullName>
    </alternativeName>
</protein>
<evidence type="ECO:0000256" key="3">
    <source>
        <dbReference type="ARBA" id="ARBA00005854"/>
    </source>
</evidence>
<dbReference type="SUPFAM" id="SSF55021">
    <property type="entry name" value="ACT-like"/>
    <property type="match status" value="1"/>
</dbReference>
<dbReference type="SUPFAM" id="SSF51735">
    <property type="entry name" value="NAD(P)-binding Rossmann-fold domains"/>
    <property type="match status" value="1"/>
</dbReference>
<dbReference type="InterPro" id="IPR002912">
    <property type="entry name" value="ACT_dom"/>
</dbReference>
<dbReference type="GO" id="GO:0006564">
    <property type="term" value="P:L-serine biosynthetic process"/>
    <property type="evidence" value="ECO:0007669"/>
    <property type="project" value="UniProtKB-ARBA"/>
</dbReference>
<dbReference type="Gene3D" id="3.40.50.1000">
    <property type="entry name" value="HAD superfamily/HAD-like"/>
    <property type="match status" value="1"/>
</dbReference>
<dbReference type="InterPro" id="IPR023214">
    <property type="entry name" value="HAD_sf"/>
</dbReference>
<comment type="pathway">
    <text evidence="2">Amino-acid biosynthesis; L-serine biosynthesis; L-serine from 3-phospho-D-glycerate: step 1/3.</text>
</comment>
<evidence type="ECO:0000256" key="5">
    <source>
        <dbReference type="ARBA" id="ARBA00013143"/>
    </source>
</evidence>
<proteinExistence type="inferred from homology"/>
<dbReference type="GO" id="GO:0051287">
    <property type="term" value="F:NAD binding"/>
    <property type="evidence" value="ECO:0007669"/>
    <property type="project" value="InterPro"/>
</dbReference>
<dbReference type="AlphaFoldDB" id="A0A1F7IFU4"/>
<dbReference type="Pfam" id="PF02826">
    <property type="entry name" value="2-Hacid_dh_C"/>
    <property type="match status" value="1"/>
</dbReference>